<comment type="similarity">
    <text evidence="2">Belongs to the methyl-accepting chemotaxis (MCP) protein family.</text>
</comment>
<keyword evidence="5" id="KW-1133">Transmembrane helix</keyword>
<sequence>MLSNMRMRTKIALNTILIGLFAVAIAAAGFYGLEREEQNVGALIDTQRAQFEALDLRVDIIALSRMEYELGNDPSKVDEYAAQGEKRIGEITDRLEKLSGRGSAEQRKLLEGVKAGHAAYAASVRAMIDSARKFSGDRQTILDALKRSRQGQMAMTDAVKAYNNAVTDRSNAVVAEAVAVSQTMKTIVVATAVLSLVIGAIFTVLITRLGLVLPLRRLMESVGRMGDGDIDRTVTDTGRGDEIGALAQSVESFRQGLVKGRDLELATNRERQQTLDLAAKREAMIRNFDQNLSGILRGVAGAAVQLEGTARGMTTIAERSLQQASSSADASHETSSSVQTVASATEEMNASIAEIARQVEESTRVAASAMTEAEQTNGVVGDLTQSAQRIGEVVELINSIAAQTNLLALNATIEAARAGEAGKGFAVVASEVKNLAGQTAKATEEISAQIQGMQTVTETAVGAIRGISGTIARMSEISTAISGAITQQQATTGEISRSVSQASHATSSVSSGLNEVRQAATQTGATAVEVLAAAQELSRQSEALHGEVDGFLSRIRA</sequence>
<feature type="region of interest" description="Disordered" evidence="4">
    <location>
        <begin position="321"/>
        <end position="343"/>
    </location>
</feature>
<evidence type="ECO:0000259" key="7">
    <source>
        <dbReference type="PROSITE" id="PS50885"/>
    </source>
</evidence>
<dbReference type="Gene3D" id="1.10.287.950">
    <property type="entry name" value="Methyl-accepting chemotaxis protein"/>
    <property type="match status" value="1"/>
</dbReference>
<dbReference type="PROSITE" id="PS50885">
    <property type="entry name" value="HAMP"/>
    <property type="match status" value="1"/>
</dbReference>
<reference evidence="9" key="1">
    <citation type="journal article" date="2019" name="Int. J. Syst. Evol. Microbiol.">
        <title>The Global Catalogue of Microorganisms (GCM) 10K type strain sequencing project: providing services to taxonomists for standard genome sequencing and annotation.</title>
        <authorList>
            <consortium name="The Broad Institute Genomics Platform"/>
            <consortium name="The Broad Institute Genome Sequencing Center for Infectious Disease"/>
            <person name="Wu L."/>
            <person name="Ma J."/>
        </authorList>
    </citation>
    <scope>NUCLEOTIDE SEQUENCE [LARGE SCALE GENOMIC DNA]</scope>
    <source>
        <strain evidence="9">CGMCC 1.19062</strain>
    </source>
</reference>
<evidence type="ECO:0000256" key="4">
    <source>
        <dbReference type="SAM" id="MobiDB-lite"/>
    </source>
</evidence>
<proteinExistence type="inferred from homology"/>
<protein>
    <submittedName>
        <fullName evidence="8">Methyl-accepting chemotaxis protein</fullName>
    </submittedName>
</protein>
<dbReference type="PROSITE" id="PS50111">
    <property type="entry name" value="CHEMOTAXIS_TRANSDUC_2"/>
    <property type="match status" value="1"/>
</dbReference>
<name>A0ABW5DUI5_9PROT</name>
<dbReference type="PANTHER" id="PTHR32089">
    <property type="entry name" value="METHYL-ACCEPTING CHEMOTAXIS PROTEIN MCPB"/>
    <property type="match status" value="1"/>
</dbReference>
<comment type="caution">
    <text evidence="8">The sequence shown here is derived from an EMBL/GenBank/DDBJ whole genome shotgun (WGS) entry which is preliminary data.</text>
</comment>
<dbReference type="InterPro" id="IPR004090">
    <property type="entry name" value="Chemotax_Me-accpt_rcpt"/>
</dbReference>
<organism evidence="8 9">
    <name type="scientific">Lacibacterium aquatile</name>
    <dbReference type="NCBI Taxonomy" id="1168082"/>
    <lineage>
        <taxon>Bacteria</taxon>
        <taxon>Pseudomonadati</taxon>
        <taxon>Pseudomonadota</taxon>
        <taxon>Alphaproteobacteria</taxon>
        <taxon>Rhodospirillales</taxon>
        <taxon>Rhodospirillaceae</taxon>
    </lineage>
</organism>
<keyword evidence="9" id="KW-1185">Reference proteome</keyword>
<feature type="domain" description="HAMP" evidence="7">
    <location>
        <begin position="209"/>
        <end position="262"/>
    </location>
</feature>
<keyword evidence="5" id="KW-0472">Membrane</keyword>
<dbReference type="CDD" id="cd06225">
    <property type="entry name" value="HAMP"/>
    <property type="match status" value="1"/>
</dbReference>
<dbReference type="PANTHER" id="PTHR32089:SF112">
    <property type="entry name" value="LYSOZYME-LIKE PROTEIN-RELATED"/>
    <property type="match status" value="1"/>
</dbReference>
<dbReference type="SMART" id="SM00304">
    <property type="entry name" value="HAMP"/>
    <property type="match status" value="1"/>
</dbReference>
<evidence type="ECO:0000256" key="3">
    <source>
        <dbReference type="PROSITE-ProRule" id="PRU00284"/>
    </source>
</evidence>
<dbReference type="SUPFAM" id="SSF58104">
    <property type="entry name" value="Methyl-accepting chemotaxis protein (MCP) signaling domain"/>
    <property type="match status" value="1"/>
</dbReference>
<dbReference type="Gene3D" id="6.10.340.10">
    <property type="match status" value="1"/>
</dbReference>
<evidence type="ECO:0000313" key="9">
    <source>
        <dbReference type="Proteomes" id="UP001597295"/>
    </source>
</evidence>
<keyword evidence="1 3" id="KW-0807">Transducer</keyword>
<dbReference type="Pfam" id="PF00672">
    <property type="entry name" value="HAMP"/>
    <property type="match status" value="1"/>
</dbReference>
<evidence type="ECO:0000256" key="1">
    <source>
        <dbReference type="ARBA" id="ARBA00023224"/>
    </source>
</evidence>
<dbReference type="Pfam" id="PF00015">
    <property type="entry name" value="MCPsignal"/>
    <property type="match status" value="1"/>
</dbReference>
<evidence type="ECO:0000259" key="6">
    <source>
        <dbReference type="PROSITE" id="PS50111"/>
    </source>
</evidence>
<dbReference type="PRINTS" id="PR00260">
    <property type="entry name" value="CHEMTRNSDUCR"/>
</dbReference>
<feature type="compositionally biased region" description="Low complexity" evidence="4">
    <location>
        <begin position="324"/>
        <end position="343"/>
    </location>
</feature>
<dbReference type="RefSeq" id="WP_379876156.1">
    <property type="nucleotide sequence ID" value="NZ_JBHUIP010000009.1"/>
</dbReference>
<dbReference type="SMART" id="SM00283">
    <property type="entry name" value="MA"/>
    <property type="match status" value="1"/>
</dbReference>
<dbReference type="InterPro" id="IPR004089">
    <property type="entry name" value="MCPsignal_dom"/>
</dbReference>
<evidence type="ECO:0000256" key="2">
    <source>
        <dbReference type="ARBA" id="ARBA00029447"/>
    </source>
</evidence>
<dbReference type="EMBL" id="JBHUIP010000009">
    <property type="protein sequence ID" value="MFD2263181.1"/>
    <property type="molecule type" value="Genomic_DNA"/>
</dbReference>
<evidence type="ECO:0000256" key="5">
    <source>
        <dbReference type="SAM" id="Phobius"/>
    </source>
</evidence>
<dbReference type="Proteomes" id="UP001597295">
    <property type="component" value="Unassembled WGS sequence"/>
</dbReference>
<dbReference type="InterPro" id="IPR003660">
    <property type="entry name" value="HAMP_dom"/>
</dbReference>
<feature type="transmembrane region" description="Helical" evidence="5">
    <location>
        <begin position="187"/>
        <end position="215"/>
    </location>
</feature>
<feature type="domain" description="Methyl-accepting transducer" evidence="6">
    <location>
        <begin position="302"/>
        <end position="538"/>
    </location>
</feature>
<evidence type="ECO:0000313" key="8">
    <source>
        <dbReference type="EMBL" id="MFD2263181.1"/>
    </source>
</evidence>
<keyword evidence="5" id="KW-0812">Transmembrane</keyword>
<accession>A0ABW5DUI5</accession>
<gene>
    <name evidence="8" type="ORF">ACFSM5_09805</name>
</gene>